<name>A0A2A3YKA6_9MICO</name>
<protein>
    <submittedName>
        <fullName evidence="2">Uncharacterized protein</fullName>
    </submittedName>
</protein>
<evidence type="ECO:0000313" key="2">
    <source>
        <dbReference type="EMBL" id="PCC39740.1"/>
    </source>
</evidence>
<organism evidence="2 3">
    <name type="scientific">Brachybacterium alimentarium</name>
    <dbReference type="NCBI Taxonomy" id="47845"/>
    <lineage>
        <taxon>Bacteria</taxon>
        <taxon>Bacillati</taxon>
        <taxon>Actinomycetota</taxon>
        <taxon>Actinomycetes</taxon>
        <taxon>Micrococcales</taxon>
        <taxon>Dermabacteraceae</taxon>
        <taxon>Brachybacterium</taxon>
    </lineage>
</organism>
<dbReference type="Proteomes" id="UP000218598">
    <property type="component" value="Unassembled WGS sequence"/>
</dbReference>
<accession>A0A2A3YKA6</accession>
<keyword evidence="1" id="KW-0812">Transmembrane</keyword>
<feature type="transmembrane region" description="Helical" evidence="1">
    <location>
        <begin position="12"/>
        <end position="32"/>
    </location>
</feature>
<dbReference type="AlphaFoldDB" id="A0A2A3YKA6"/>
<reference evidence="2 3" key="1">
    <citation type="journal article" date="2017" name="Elife">
        <title>Extensive horizontal gene transfer in cheese-associated bacteria.</title>
        <authorList>
            <person name="Bonham K.S."/>
            <person name="Wolfe B.E."/>
            <person name="Dutton R.J."/>
        </authorList>
    </citation>
    <scope>NUCLEOTIDE SEQUENCE [LARGE SCALE GENOMIC DNA]</scope>
    <source>
        <strain evidence="2 3">341_9</strain>
    </source>
</reference>
<dbReference type="RefSeq" id="WP_096196863.1">
    <property type="nucleotide sequence ID" value="NZ_JBQQHT010000013.1"/>
</dbReference>
<sequence>MTVPRALTPLGAAWRVLALLACLAVLVTGQFLRSNDLFPFGVLDQFSSGTDPDGEVVNTCLQGQREGGAPFDIDFGPRSVGIARADVENTLPAIEADPDLLAPLAAEYDRRHRDEEPLSVLVLCQRITTLQDGSAHGEAKFVEVTRWTAP</sequence>
<proteinExistence type="predicted"/>
<dbReference type="EMBL" id="NRGR01000012">
    <property type="protein sequence ID" value="PCC39740.1"/>
    <property type="molecule type" value="Genomic_DNA"/>
</dbReference>
<dbReference type="OrthoDB" id="4842880at2"/>
<keyword evidence="1" id="KW-0472">Membrane</keyword>
<gene>
    <name evidence="2" type="ORF">CIK66_07095</name>
</gene>
<comment type="caution">
    <text evidence="2">The sequence shown here is derived from an EMBL/GenBank/DDBJ whole genome shotgun (WGS) entry which is preliminary data.</text>
</comment>
<keyword evidence="1" id="KW-1133">Transmembrane helix</keyword>
<keyword evidence="3" id="KW-1185">Reference proteome</keyword>
<evidence type="ECO:0000256" key="1">
    <source>
        <dbReference type="SAM" id="Phobius"/>
    </source>
</evidence>
<evidence type="ECO:0000313" key="3">
    <source>
        <dbReference type="Proteomes" id="UP000218598"/>
    </source>
</evidence>